<sequence length="22" mass="2446">MARTFLLATVSAGQIFIFSKPF</sequence>
<gene>
    <name evidence="1" type="ORF">CIB84_015339</name>
</gene>
<comment type="caution">
    <text evidence="1">The sequence shown here is derived from an EMBL/GenBank/DDBJ whole genome shotgun (WGS) entry which is preliminary data.</text>
</comment>
<name>A0A2P4S9W4_BAMTH</name>
<accession>A0A2P4S9W4</accession>
<dbReference type="AlphaFoldDB" id="A0A2P4S9W4"/>
<keyword evidence="2" id="KW-1185">Reference proteome</keyword>
<reference evidence="1 2" key="1">
    <citation type="submission" date="2018-01" db="EMBL/GenBank/DDBJ databases">
        <title>Comparison of the Chinese Bamboo Partridge and Red Junglefowl genome sequences highlights the importance of demography in genome evolution.</title>
        <authorList>
            <person name="Tiley G.P."/>
            <person name="Kimball R.T."/>
            <person name="Braun E.L."/>
            <person name="Burleigh J.G."/>
        </authorList>
    </citation>
    <scope>NUCLEOTIDE SEQUENCE [LARGE SCALE GENOMIC DNA]</scope>
    <source>
        <strain evidence="1">RTK389</strain>
        <tissue evidence="1">Blood</tissue>
    </source>
</reference>
<proteinExistence type="predicted"/>
<dbReference type="Proteomes" id="UP000237246">
    <property type="component" value="Unassembled WGS sequence"/>
</dbReference>
<evidence type="ECO:0000313" key="2">
    <source>
        <dbReference type="Proteomes" id="UP000237246"/>
    </source>
</evidence>
<dbReference type="EMBL" id="PPHD01076149">
    <property type="protein sequence ID" value="POI20914.1"/>
    <property type="molecule type" value="Genomic_DNA"/>
</dbReference>
<evidence type="ECO:0000313" key="1">
    <source>
        <dbReference type="EMBL" id="POI20914.1"/>
    </source>
</evidence>
<organism evidence="1 2">
    <name type="scientific">Bambusicola thoracicus</name>
    <name type="common">Chinese bamboo-partridge</name>
    <name type="synonym">Perdix thoracica</name>
    <dbReference type="NCBI Taxonomy" id="9083"/>
    <lineage>
        <taxon>Eukaryota</taxon>
        <taxon>Metazoa</taxon>
        <taxon>Chordata</taxon>
        <taxon>Craniata</taxon>
        <taxon>Vertebrata</taxon>
        <taxon>Euteleostomi</taxon>
        <taxon>Archelosauria</taxon>
        <taxon>Archosauria</taxon>
        <taxon>Dinosauria</taxon>
        <taxon>Saurischia</taxon>
        <taxon>Theropoda</taxon>
        <taxon>Coelurosauria</taxon>
        <taxon>Aves</taxon>
        <taxon>Neognathae</taxon>
        <taxon>Galloanserae</taxon>
        <taxon>Galliformes</taxon>
        <taxon>Phasianidae</taxon>
        <taxon>Perdicinae</taxon>
        <taxon>Bambusicola</taxon>
    </lineage>
</organism>
<protein>
    <submittedName>
        <fullName evidence="1">Uncharacterized protein</fullName>
    </submittedName>
</protein>